<keyword evidence="3" id="KW-1185">Reference proteome</keyword>
<feature type="region of interest" description="Disordered" evidence="1">
    <location>
        <begin position="1"/>
        <end position="120"/>
    </location>
</feature>
<reference evidence="2 3" key="1">
    <citation type="submission" date="2019-12" db="EMBL/GenBank/DDBJ databases">
        <authorList>
            <person name="Alioto T."/>
            <person name="Alioto T."/>
            <person name="Gomez Garrido J."/>
        </authorList>
    </citation>
    <scope>NUCLEOTIDE SEQUENCE [LARGE SCALE GENOMIC DNA]</scope>
</reference>
<dbReference type="EMBL" id="CACTIH010005599">
    <property type="protein sequence ID" value="CAA2998624.1"/>
    <property type="molecule type" value="Genomic_DNA"/>
</dbReference>
<protein>
    <submittedName>
        <fullName evidence="2">Uncharacterized protein</fullName>
    </submittedName>
</protein>
<evidence type="ECO:0000256" key="1">
    <source>
        <dbReference type="SAM" id="MobiDB-lite"/>
    </source>
</evidence>
<dbReference type="AlphaFoldDB" id="A0A8S0T2L3"/>
<dbReference type="Gramene" id="OE9A038745T1">
    <property type="protein sequence ID" value="OE9A038745C1"/>
    <property type="gene ID" value="OE9A038745"/>
</dbReference>
<name>A0A8S0T2L3_OLEEU</name>
<sequence>MEARPTLSRNVQNLHGRGFFPLPVDHDEDMDKEMQERNGGAGMKSEPAMNDDEVASGGSGKHEDDRVASAIGVAEAEGGSGMDFEPEKNSDDDEVPSSGSENRQDKPIASASGVAEVDGK</sequence>
<comment type="caution">
    <text evidence="2">The sequence shown here is derived from an EMBL/GenBank/DDBJ whole genome shotgun (WGS) entry which is preliminary data.</text>
</comment>
<accession>A0A8S0T2L3</accession>
<evidence type="ECO:0000313" key="3">
    <source>
        <dbReference type="Proteomes" id="UP000594638"/>
    </source>
</evidence>
<proteinExistence type="predicted"/>
<evidence type="ECO:0000313" key="2">
    <source>
        <dbReference type="EMBL" id="CAA2998624.1"/>
    </source>
</evidence>
<organism evidence="2 3">
    <name type="scientific">Olea europaea subsp. europaea</name>
    <dbReference type="NCBI Taxonomy" id="158383"/>
    <lineage>
        <taxon>Eukaryota</taxon>
        <taxon>Viridiplantae</taxon>
        <taxon>Streptophyta</taxon>
        <taxon>Embryophyta</taxon>
        <taxon>Tracheophyta</taxon>
        <taxon>Spermatophyta</taxon>
        <taxon>Magnoliopsida</taxon>
        <taxon>eudicotyledons</taxon>
        <taxon>Gunneridae</taxon>
        <taxon>Pentapetalae</taxon>
        <taxon>asterids</taxon>
        <taxon>lamiids</taxon>
        <taxon>Lamiales</taxon>
        <taxon>Oleaceae</taxon>
        <taxon>Oleeae</taxon>
        <taxon>Olea</taxon>
    </lineage>
</organism>
<dbReference type="Proteomes" id="UP000594638">
    <property type="component" value="Unassembled WGS sequence"/>
</dbReference>
<gene>
    <name evidence="2" type="ORF">OLEA9_A038745</name>
</gene>